<dbReference type="RefSeq" id="WP_296930073.1">
    <property type="nucleotide sequence ID" value="NZ_JAUSQL010000001.1"/>
</dbReference>
<proteinExistence type="predicted"/>
<evidence type="ECO:0000313" key="2">
    <source>
        <dbReference type="Proteomes" id="UP001230145"/>
    </source>
</evidence>
<accession>A0ABT9PLN9</accession>
<keyword evidence="2" id="KW-1185">Reference proteome</keyword>
<protein>
    <submittedName>
        <fullName evidence="1">Uncharacterized protein</fullName>
    </submittedName>
</protein>
<gene>
    <name evidence="1" type="ORF">J2S45_002066</name>
</gene>
<dbReference type="Proteomes" id="UP001230145">
    <property type="component" value="Unassembled WGS sequence"/>
</dbReference>
<dbReference type="EMBL" id="JAUSQL010000001">
    <property type="protein sequence ID" value="MDP9833387.1"/>
    <property type="molecule type" value="Genomic_DNA"/>
</dbReference>
<organism evidence="1 2">
    <name type="scientific">Trueperella abortisuis</name>
    <dbReference type="NCBI Taxonomy" id="445930"/>
    <lineage>
        <taxon>Bacteria</taxon>
        <taxon>Bacillati</taxon>
        <taxon>Actinomycetota</taxon>
        <taxon>Actinomycetes</taxon>
        <taxon>Actinomycetales</taxon>
        <taxon>Actinomycetaceae</taxon>
        <taxon>Trueperella</taxon>
    </lineage>
</organism>
<comment type="caution">
    <text evidence="1">The sequence shown here is derived from an EMBL/GenBank/DDBJ whole genome shotgun (WGS) entry which is preliminary data.</text>
</comment>
<name>A0ABT9PLN9_9ACTO</name>
<sequence length="55" mass="5844">MGSIPRYGEENAQRLGACAGSAFYRCVGLLLVVAAGSTPVSVDPRLYRILAVVFQ</sequence>
<evidence type="ECO:0000313" key="1">
    <source>
        <dbReference type="EMBL" id="MDP9833387.1"/>
    </source>
</evidence>
<reference evidence="1 2" key="1">
    <citation type="submission" date="2023-07" db="EMBL/GenBank/DDBJ databases">
        <title>Sequencing the genomes of 1000 actinobacteria strains.</title>
        <authorList>
            <person name="Klenk H.-P."/>
        </authorList>
    </citation>
    <scope>NUCLEOTIDE SEQUENCE [LARGE SCALE GENOMIC DNA]</scope>
    <source>
        <strain evidence="1 2">DSM 19515</strain>
    </source>
</reference>